<dbReference type="EMBL" id="VCIW01000025">
    <property type="protein sequence ID" value="TLS49050.1"/>
    <property type="molecule type" value="Genomic_DNA"/>
</dbReference>
<evidence type="ECO:0000256" key="2">
    <source>
        <dbReference type="ARBA" id="ARBA00022448"/>
    </source>
</evidence>
<dbReference type="RefSeq" id="WP_138197586.1">
    <property type="nucleotide sequence ID" value="NZ_VCIW01000025.1"/>
</dbReference>
<evidence type="ECO:0000256" key="6">
    <source>
        <dbReference type="ARBA" id="ARBA00023136"/>
    </source>
</evidence>
<evidence type="ECO:0000256" key="3">
    <source>
        <dbReference type="ARBA" id="ARBA00022475"/>
    </source>
</evidence>
<name>A0A5R9G4I8_9BACL</name>
<dbReference type="SUPFAM" id="SSF161098">
    <property type="entry name" value="MetI-like"/>
    <property type="match status" value="1"/>
</dbReference>
<evidence type="ECO:0000313" key="9">
    <source>
        <dbReference type="EMBL" id="TLS49050.1"/>
    </source>
</evidence>
<evidence type="ECO:0000313" key="10">
    <source>
        <dbReference type="Proteomes" id="UP000309676"/>
    </source>
</evidence>
<dbReference type="PANTHER" id="PTHR43744">
    <property type="entry name" value="ABC TRANSPORTER PERMEASE PROTEIN MG189-RELATED-RELATED"/>
    <property type="match status" value="1"/>
</dbReference>
<dbReference type="GO" id="GO:0005886">
    <property type="term" value="C:plasma membrane"/>
    <property type="evidence" value="ECO:0007669"/>
    <property type="project" value="UniProtKB-SubCell"/>
</dbReference>
<feature type="transmembrane region" description="Helical" evidence="7">
    <location>
        <begin position="257"/>
        <end position="277"/>
    </location>
</feature>
<keyword evidence="2 7" id="KW-0813">Transport</keyword>
<dbReference type="InterPro" id="IPR000515">
    <property type="entry name" value="MetI-like"/>
</dbReference>
<sequence>MNARMTAGYRTFTIFNYIFLTVATLSMFLPLLNVIAQSFSSPFAIDRGEVLFWPVEFTTIYYQYVFQDASIWRAFGISVFITVVGTFINLAATSSLAYPLSRDEFVGRKQLLLMIVFTMIFTAPLIPEFILIRELRLSNTLWALMIPTAISAFNLIVMRSFFIQIPKELIDSGRIDGAGELRMAWSIVLPLSKPVMATVGIFYSVMNWNTYKNALYYINDRALYPLQIKLREMLITDDIVDTGNDLFSNLATASPQGVQMTVIIVATVPIVMIYPFLQRYFVKGMMVGSIKS</sequence>
<keyword evidence="3" id="KW-1003">Cell membrane</keyword>
<dbReference type="PROSITE" id="PS50928">
    <property type="entry name" value="ABC_TM1"/>
    <property type="match status" value="1"/>
</dbReference>
<organism evidence="9 10">
    <name type="scientific">Paenibacillus antri</name>
    <dbReference type="NCBI Taxonomy" id="2582848"/>
    <lineage>
        <taxon>Bacteria</taxon>
        <taxon>Bacillati</taxon>
        <taxon>Bacillota</taxon>
        <taxon>Bacilli</taxon>
        <taxon>Bacillales</taxon>
        <taxon>Paenibacillaceae</taxon>
        <taxon>Paenibacillus</taxon>
    </lineage>
</organism>
<evidence type="ECO:0000259" key="8">
    <source>
        <dbReference type="PROSITE" id="PS50928"/>
    </source>
</evidence>
<reference evidence="9 10" key="1">
    <citation type="submission" date="2019-05" db="EMBL/GenBank/DDBJ databases">
        <authorList>
            <person name="Narsing Rao M.P."/>
            <person name="Li W.J."/>
        </authorList>
    </citation>
    <scope>NUCLEOTIDE SEQUENCE [LARGE SCALE GENOMIC DNA]</scope>
    <source>
        <strain evidence="9 10">SYSU_K30003</strain>
    </source>
</reference>
<dbReference type="Gene3D" id="1.10.3720.10">
    <property type="entry name" value="MetI-like"/>
    <property type="match status" value="1"/>
</dbReference>
<feature type="transmembrane region" description="Helical" evidence="7">
    <location>
        <begin position="183"/>
        <end position="206"/>
    </location>
</feature>
<keyword evidence="6 7" id="KW-0472">Membrane</keyword>
<feature type="transmembrane region" description="Helical" evidence="7">
    <location>
        <begin position="71"/>
        <end position="90"/>
    </location>
</feature>
<dbReference type="InterPro" id="IPR035906">
    <property type="entry name" value="MetI-like_sf"/>
</dbReference>
<dbReference type="GO" id="GO:0055085">
    <property type="term" value="P:transmembrane transport"/>
    <property type="evidence" value="ECO:0007669"/>
    <property type="project" value="InterPro"/>
</dbReference>
<keyword evidence="5 7" id="KW-1133">Transmembrane helix</keyword>
<accession>A0A5R9G4I8</accession>
<feature type="transmembrane region" description="Helical" evidence="7">
    <location>
        <begin position="12"/>
        <end position="32"/>
    </location>
</feature>
<evidence type="ECO:0000256" key="4">
    <source>
        <dbReference type="ARBA" id="ARBA00022692"/>
    </source>
</evidence>
<feature type="transmembrane region" description="Helical" evidence="7">
    <location>
        <begin position="142"/>
        <end position="162"/>
    </location>
</feature>
<dbReference type="CDD" id="cd06261">
    <property type="entry name" value="TM_PBP2"/>
    <property type="match status" value="1"/>
</dbReference>
<dbReference type="Pfam" id="PF00528">
    <property type="entry name" value="BPD_transp_1"/>
    <property type="match status" value="1"/>
</dbReference>
<dbReference type="AlphaFoldDB" id="A0A5R9G4I8"/>
<dbReference type="OrthoDB" id="9810086at2"/>
<dbReference type="Proteomes" id="UP000309676">
    <property type="component" value="Unassembled WGS sequence"/>
</dbReference>
<feature type="domain" description="ABC transmembrane type-1" evidence="8">
    <location>
        <begin position="75"/>
        <end position="271"/>
    </location>
</feature>
<keyword evidence="4 7" id="KW-0812">Transmembrane</keyword>
<comment type="caution">
    <text evidence="9">The sequence shown here is derived from an EMBL/GenBank/DDBJ whole genome shotgun (WGS) entry which is preliminary data.</text>
</comment>
<evidence type="ECO:0000256" key="7">
    <source>
        <dbReference type="RuleBase" id="RU363032"/>
    </source>
</evidence>
<comment type="subcellular location">
    <subcellularLocation>
        <location evidence="1 7">Cell membrane</location>
        <topology evidence="1 7">Multi-pass membrane protein</topology>
    </subcellularLocation>
</comment>
<protein>
    <submittedName>
        <fullName evidence="9">Carbohydrate ABC transporter permease</fullName>
    </submittedName>
</protein>
<gene>
    <name evidence="9" type="ORF">FE782_27640</name>
</gene>
<comment type="similarity">
    <text evidence="7">Belongs to the binding-protein-dependent transport system permease family.</text>
</comment>
<evidence type="ECO:0000256" key="5">
    <source>
        <dbReference type="ARBA" id="ARBA00022989"/>
    </source>
</evidence>
<feature type="transmembrane region" description="Helical" evidence="7">
    <location>
        <begin position="111"/>
        <end position="130"/>
    </location>
</feature>
<evidence type="ECO:0000256" key="1">
    <source>
        <dbReference type="ARBA" id="ARBA00004651"/>
    </source>
</evidence>
<dbReference type="PANTHER" id="PTHR43744:SF9">
    <property type="entry name" value="POLYGALACTURONAN_RHAMNOGALACTURONAN TRANSPORT SYSTEM PERMEASE PROTEIN YTCP"/>
    <property type="match status" value="1"/>
</dbReference>
<proteinExistence type="inferred from homology"/>
<keyword evidence="10" id="KW-1185">Reference proteome</keyword>